<protein>
    <submittedName>
        <fullName evidence="11">Potassium-transporting ATPase subunit C</fullName>
    </submittedName>
</protein>
<evidence type="ECO:0000256" key="8">
    <source>
        <dbReference type="ARBA" id="ARBA00022989"/>
    </source>
</evidence>
<evidence type="ECO:0000256" key="5">
    <source>
        <dbReference type="ARBA" id="ARBA00022741"/>
    </source>
</evidence>
<dbReference type="RefSeq" id="WP_276947659.1">
    <property type="nucleotide sequence ID" value="NZ_DAHZQU010000225.1"/>
</dbReference>
<accession>A0ABV3Y7E9</accession>
<dbReference type="Pfam" id="PF02669">
    <property type="entry name" value="KdpC"/>
    <property type="match status" value="1"/>
</dbReference>
<evidence type="ECO:0000256" key="10">
    <source>
        <dbReference type="ARBA" id="ARBA00023136"/>
    </source>
</evidence>
<keyword evidence="7" id="KW-0630">Potassium</keyword>
<keyword evidence="9" id="KW-0406">Ion transport</keyword>
<dbReference type="InterPro" id="IPR003820">
    <property type="entry name" value="KdpC"/>
</dbReference>
<keyword evidence="2" id="KW-1003">Cell membrane</keyword>
<evidence type="ECO:0000313" key="11">
    <source>
        <dbReference type="EMBL" id="MEX6430364.1"/>
    </source>
</evidence>
<evidence type="ECO:0000256" key="3">
    <source>
        <dbReference type="ARBA" id="ARBA00022538"/>
    </source>
</evidence>
<sequence>MLTQIRRAIILSVLFAVFLGIAYPLVEVGLANAIFPTQARGSITPYGSTEIGQHWTGTRWFHGRPDVDNDEATGGTNLGPRSKVLLNNTKTLVAFWHAQGVNPTQELVTTSGSEVDPDISQRSALVQIPMITRSTGIAPAKLRKLIVANTSGPQYGIFGDRIVNVLALNRGLAALEGK</sequence>
<evidence type="ECO:0000256" key="2">
    <source>
        <dbReference type="ARBA" id="ARBA00022475"/>
    </source>
</evidence>
<dbReference type="PIRSF" id="PIRSF001296">
    <property type="entry name" value="K_ATPase_KdpC"/>
    <property type="match status" value="1"/>
</dbReference>
<dbReference type="Proteomes" id="UP001560267">
    <property type="component" value="Unassembled WGS sequence"/>
</dbReference>
<evidence type="ECO:0000256" key="7">
    <source>
        <dbReference type="ARBA" id="ARBA00022958"/>
    </source>
</evidence>
<organism evidence="11 12">
    <name type="scientific">Ferrimicrobium acidiphilum</name>
    <dbReference type="NCBI Taxonomy" id="121039"/>
    <lineage>
        <taxon>Bacteria</taxon>
        <taxon>Bacillati</taxon>
        <taxon>Actinomycetota</taxon>
        <taxon>Acidimicrobiia</taxon>
        <taxon>Acidimicrobiales</taxon>
        <taxon>Acidimicrobiaceae</taxon>
        <taxon>Ferrimicrobium</taxon>
    </lineage>
</organism>
<gene>
    <name evidence="11" type="ORF">AB6A68_11050</name>
</gene>
<evidence type="ECO:0000313" key="12">
    <source>
        <dbReference type="Proteomes" id="UP001560267"/>
    </source>
</evidence>
<keyword evidence="10" id="KW-0472">Membrane</keyword>
<evidence type="ECO:0000256" key="9">
    <source>
        <dbReference type="ARBA" id="ARBA00023065"/>
    </source>
</evidence>
<evidence type="ECO:0000256" key="1">
    <source>
        <dbReference type="ARBA" id="ARBA00022448"/>
    </source>
</evidence>
<keyword evidence="8" id="KW-1133">Transmembrane helix</keyword>
<keyword evidence="3" id="KW-0633">Potassium transport</keyword>
<keyword evidence="5" id="KW-0547">Nucleotide-binding</keyword>
<dbReference type="PANTHER" id="PTHR30042:SF2">
    <property type="entry name" value="POTASSIUM-TRANSPORTING ATPASE KDPC SUBUNIT"/>
    <property type="match status" value="1"/>
</dbReference>
<dbReference type="EMBL" id="JBFSHR010000049">
    <property type="protein sequence ID" value="MEX6430364.1"/>
    <property type="molecule type" value="Genomic_DNA"/>
</dbReference>
<name>A0ABV3Y7E9_9ACTN</name>
<keyword evidence="4" id="KW-0812">Transmembrane</keyword>
<comment type="caution">
    <text evidence="11">The sequence shown here is derived from an EMBL/GenBank/DDBJ whole genome shotgun (WGS) entry which is preliminary data.</text>
</comment>
<reference evidence="11 12" key="1">
    <citation type="submission" date="2024-07" db="EMBL/GenBank/DDBJ databases">
        <title>Draft Genome Sequence of Ferrimicrobium acidiphilum Strain YE2023, Isolated from a Pulp of Bioleach Reactor.</title>
        <authorList>
            <person name="Elkina Y.A."/>
            <person name="Bulaeva A.G."/>
            <person name="Beletsky A.V."/>
            <person name="Mardanov A.V."/>
        </authorList>
    </citation>
    <scope>NUCLEOTIDE SEQUENCE [LARGE SCALE GENOMIC DNA]</scope>
    <source>
        <strain evidence="11 12">YE2023</strain>
    </source>
</reference>
<evidence type="ECO:0000256" key="6">
    <source>
        <dbReference type="ARBA" id="ARBA00022840"/>
    </source>
</evidence>
<keyword evidence="6" id="KW-0067">ATP-binding</keyword>
<proteinExistence type="predicted"/>
<keyword evidence="12" id="KW-1185">Reference proteome</keyword>
<dbReference type="PANTHER" id="PTHR30042">
    <property type="entry name" value="POTASSIUM-TRANSPORTING ATPASE C CHAIN"/>
    <property type="match status" value="1"/>
</dbReference>
<evidence type="ECO:0000256" key="4">
    <source>
        <dbReference type="ARBA" id="ARBA00022692"/>
    </source>
</evidence>
<keyword evidence="1" id="KW-0813">Transport</keyword>